<evidence type="ECO:0000256" key="4">
    <source>
        <dbReference type="ARBA" id="ARBA00029447"/>
    </source>
</evidence>
<dbReference type="Proteomes" id="UP000436483">
    <property type="component" value="Unassembled WGS sequence"/>
</dbReference>
<evidence type="ECO:0000259" key="8">
    <source>
        <dbReference type="PROSITE" id="PS50111"/>
    </source>
</evidence>
<keyword evidence="6" id="KW-1133">Transmembrane helix</keyword>
<dbReference type="SMART" id="SM00283">
    <property type="entry name" value="MA"/>
    <property type="match status" value="1"/>
</dbReference>
<dbReference type="PROSITE" id="PS50885">
    <property type="entry name" value="HAMP"/>
    <property type="match status" value="1"/>
</dbReference>
<dbReference type="Pfam" id="PF00015">
    <property type="entry name" value="MCPsignal"/>
    <property type="match status" value="1"/>
</dbReference>
<evidence type="ECO:0000256" key="6">
    <source>
        <dbReference type="SAM" id="Phobius"/>
    </source>
</evidence>
<dbReference type="InterPro" id="IPR003660">
    <property type="entry name" value="HAMP_dom"/>
</dbReference>
<dbReference type="SUPFAM" id="SSF158472">
    <property type="entry name" value="HAMP domain-like"/>
    <property type="match status" value="1"/>
</dbReference>
<dbReference type="GO" id="GO:0007165">
    <property type="term" value="P:signal transduction"/>
    <property type="evidence" value="ECO:0007669"/>
    <property type="project" value="UniProtKB-KW"/>
</dbReference>
<keyword evidence="12" id="KW-1185">Reference proteome</keyword>
<dbReference type="PRINTS" id="PR00260">
    <property type="entry name" value="CHEMTRNSDUCR"/>
</dbReference>
<dbReference type="CDD" id="cd06225">
    <property type="entry name" value="HAMP"/>
    <property type="match status" value="1"/>
</dbReference>
<dbReference type="InterPro" id="IPR000727">
    <property type="entry name" value="T_SNARE_dom"/>
</dbReference>
<dbReference type="InterPro" id="IPR004090">
    <property type="entry name" value="Chemotax_Me-accpt_rcpt"/>
</dbReference>
<evidence type="ECO:0000256" key="3">
    <source>
        <dbReference type="ARBA" id="ARBA00023224"/>
    </source>
</evidence>
<reference evidence="11 12" key="1">
    <citation type="submission" date="2019-12" db="EMBL/GenBank/DDBJ databases">
        <authorList>
            <person name="Yuan C.-G."/>
        </authorList>
    </citation>
    <scope>NUCLEOTIDE SEQUENCE [LARGE SCALE GENOMIC DNA]</scope>
    <source>
        <strain evidence="11 12">KCTC 23863</strain>
    </source>
</reference>
<feature type="domain" description="Methyl-accepting transducer" evidence="8">
    <location>
        <begin position="300"/>
        <end position="522"/>
    </location>
</feature>
<evidence type="ECO:0000259" key="9">
    <source>
        <dbReference type="PROSITE" id="PS50192"/>
    </source>
</evidence>
<dbReference type="Pfam" id="PF00672">
    <property type="entry name" value="HAMP"/>
    <property type="match status" value="1"/>
</dbReference>
<evidence type="ECO:0000256" key="1">
    <source>
        <dbReference type="ARBA" id="ARBA00004429"/>
    </source>
</evidence>
<dbReference type="PANTHER" id="PTHR32089:SF112">
    <property type="entry name" value="LYSOZYME-LIKE PROTEIN-RELATED"/>
    <property type="match status" value="1"/>
</dbReference>
<evidence type="ECO:0000256" key="5">
    <source>
        <dbReference type="PROSITE-ProRule" id="PRU00284"/>
    </source>
</evidence>
<dbReference type="PROSITE" id="PS50111">
    <property type="entry name" value="CHEMOTAXIS_TRANSDUC_2"/>
    <property type="match status" value="1"/>
</dbReference>
<dbReference type="GO" id="GO:0006935">
    <property type="term" value="P:chemotaxis"/>
    <property type="evidence" value="ECO:0007669"/>
    <property type="project" value="InterPro"/>
</dbReference>
<gene>
    <name evidence="11" type="ORF">GR328_09530</name>
</gene>
<keyword evidence="6" id="KW-0812">Transmembrane</keyword>
<accession>A0A7X3MR34</accession>
<comment type="similarity">
    <text evidence="4">Belongs to the methyl-accepting chemotaxis (MCP) protein family.</text>
</comment>
<keyword evidence="7" id="KW-0732">Signal</keyword>
<feature type="signal peptide" evidence="7">
    <location>
        <begin position="1"/>
        <end position="22"/>
    </location>
</feature>
<dbReference type="GO" id="GO:0005886">
    <property type="term" value="C:plasma membrane"/>
    <property type="evidence" value="ECO:0007669"/>
    <property type="project" value="UniProtKB-SubCell"/>
</dbReference>
<dbReference type="SUPFAM" id="SSF58104">
    <property type="entry name" value="Methyl-accepting chemotaxis protein (MCP) signaling domain"/>
    <property type="match status" value="1"/>
</dbReference>
<dbReference type="AlphaFoldDB" id="A0A7X3MR34"/>
<evidence type="ECO:0000256" key="7">
    <source>
        <dbReference type="SAM" id="SignalP"/>
    </source>
</evidence>
<keyword evidence="3 5" id="KW-0807">Transducer</keyword>
<feature type="chain" id="PRO_5031296002" evidence="7">
    <location>
        <begin position="23"/>
        <end position="556"/>
    </location>
</feature>
<protein>
    <submittedName>
        <fullName evidence="11">HAMP domain-containing protein</fullName>
    </submittedName>
</protein>
<keyword evidence="2" id="KW-1003">Cell membrane</keyword>
<keyword evidence="2" id="KW-0997">Cell inner membrane</keyword>
<dbReference type="PANTHER" id="PTHR32089">
    <property type="entry name" value="METHYL-ACCEPTING CHEMOTAXIS PROTEIN MCPB"/>
    <property type="match status" value="1"/>
</dbReference>
<comment type="caution">
    <text evidence="11">The sequence shown here is derived from an EMBL/GenBank/DDBJ whole genome shotgun (WGS) entry which is preliminary data.</text>
</comment>
<comment type="subcellular location">
    <subcellularLocation>
        <location evidence="1">Cell inner membrane</location>
        <topology evidence="1">Multi-pass membrane protein</topology>
    </subcellularLocation>
</comment>
<evidence type="ECO:0000313" key="12">
    <source>
        <dbReference type="Proteomes" id="UP000436483"/>
    </source>
</evidence>
<evidence type="ECO:0000259" key="10">
    <source>
        <dbReference type="PROSITE" id="PS50885"/>
    </source>
</evidence>
<dbReference type="RefSeq" id="WP_160884276.1">
    <property type="nucleotide sequence ID" value="NZ_WURB01000005.1"/>
</dbReference>
<feature type="domain" description="T-SNARE coiled-coil homology" evidence="9">
    <location>
        <begin position="452"/>
        <end position="514"/>
    </location>
</feature>
<feature type="transmembrane region" description="Helical" evidence="6">
    <location>
        <begin position="182"/>
        <end position="204"/>
    </location>
</feature>
<reference evidence="11 12" key="2">
    <citation type="submission" date="2020-01" db="EMBL/GenBank/DDBJ databases">
        <title>Microvirga sp. nov., an arsenate reduction bacterium isolated from Tibet hotspring sediments.</title>
        <authorList>
            <person name="Xian W.-D."/>
            <person name="Li W.-J."/>
        </authorList>
    </citation>
    <scope>NUCLEOTIDE SEQUENCE [LARGE SCALE GENOMIC DNA]</scope>
    <source>
        <strain evidence="11 12">KCTC 23863</strain>
    </source>
</reference>
<feature type="domain" description="HAMP" evidence="10">
    <location>
        <begin position="207"/>
        <end position="259"/>
    </location>
</feature>
<dbReference type="InterPro" id="IPR004089">
    <property type="entry name" value="MCPsignal_dom"/>
</dbReference>
<dbReference type="OrthoDB" id="3289104at2"/>
<proteinExistence type="inferred from homology"/>
<dbReference type="PROSITE" id="PS50192">
    <property type="entry name" value="T_SNARE"/>
    <property type="match status" value="1"/>
</dbReference>
<dbReference type="Gene3D" id="6.10.340.10">
    <property type="match status" value="1"/>
</dbReference>
<organism evidence="11 12">
    <name type="scientific">Microvirga makkahensis</name>
    <dbReference type="NCBI Taxonomy" id="1128670"/>
    <lineage>
        <taxon>Bacteria</taxon>
        <taxon>Pseudomonadati</taxon>
        <taxon>Pseudomonadota</taxon>
        <taxon>Alphaproteobacteria</taxon>
        <taxon>Hyphomicrobiales</taxon>
        <taxon>Methylobacteriaceae</taxon>
        <taxon>Microvirga</taxon>
    </lineage>
</organism>
<dbReference type="EMBL" id="WURB01000005">
    <property type="protein sequence ID" value="MXQ11694.1"/>
    <property type="molecule type" value="Genomic_DNA"/>
</dbReference>
<dbReference type="SMART" id="SM00304">
    <property type="entry name" value="HAMP"/>
    <property type="match status" value="1"/>
</dbReference>
<name>A0A7X3MR34_9HYPH</name>
<evidence type="ECO:0000256" key="2">
    <source>
        <dbReference type="ARBA" id="ARBA00022519"/>
    </source>
</evidence>
<evidence type="ECO:0000313" key="11">
    <source>
        <dbReference type="EMBL" id="MXQ11694.1"/>
    </source>
</evidence>
<dbReference type="Gene3D" id="1.10.287.950">
    <property type="entry name" value="Methyl-accepting chemotaxis protein"/>
    <property type="match status" value="1"/>
</dbReference>
<keyword evidence="6" id="KW-0472">Membrane</keyword>
<sequence length="556" mass="59306">MKIKTKLFALATALSLLAAAIAGVGVYTVRTYDAAVDDVKISALRALYAERLNRLVTHVVMESRGIYASSSTQEAKKFGEGSLAALKEIDALLIEWQPILPAESIAFFEDLKKDAAEFKAFRTETVRLGSEVSPAAANAQGNTEANRANRKAFQTHIDELMEHGREAIERIDQQADVLYRNMLWLLSSLAAGGAIIALLLSWLIGSRQIAHPLQILTAALQRLASGDFNLPQVKSSRDEIGEIWKATHVFASAMQEAQRLREEQEAANSQMTARRKAEMAALAQQFERSVGSLVQHLSSSANEMETAARSMAAVADQTTTQSMAVSSAAQQTSANVQTVAAATEELSISIREIASQVTQSSQIADSAVEGAQRTNLTVQELAATADKIGNVVQLINNIAGQTNLLALNATIEAARAGEAGKGFAVVASEVKDLASQTAKATEEISQQINSVQQATRQTVEAIQEIARTINEMSQISLSIAAAMEEQGAATAEIARNVQEAARGTEQVTGSIIDVQKGAGDTGSAASQVLGTAQELLQRSNELGQEVTSFLQEVRAA</sequence>
<dbReference type="GO" id="GO:0004888">
    <property type="term" value="F:transmembrane signaling receptor activity"/>
    <property type="evidence" value="ECO:0007669"/>
    <property type="project" value="InterPro"/>
</dbReference>